<accession>A0AAD1C298</accession>
<dbReference type="EMBL" id="AP014862">
    <property type="protein sequence ID" value="BAU75500.1"/>
    <property type="molecule type" value="Genomic_DNA"/>
</dbReference>
<reference evidence="2" key="1">
    <citation type="submission" date="2015-05" db="EMBL/GenBank/DDBJ databases">
        <title>Draft genome sequencing of a biphenyl-degrading bacterium, Pseudomonas balearica KF707 (=NBRC110670).</title>
        <authorList>
            <person name="Kimura N."/>
            <person name="Hirose J."/>
            <person name="Watanabe T."/>
            <person name="Suenaga H."/>
            <person name="Fujihara H."/>
            <person name="Noguchi M."/>
            <person name="Hashimoto M."/>
            <person name="Shimodaira J."/>
            <person name="Tsuchikane K."/>
            <person name="Hosoyama A."/>
            <person name="Yamazoe A."/>
            <person name="Fujita N."/>
            <person name="Furukawa K."/>
        </authorList>
    </citation>
    <scope>NUCLEOTIDE SEQUENCE [LARGE SCALE GENOMIC DNA]</scope>
    <source>
        <strain evidence="2">DSM 10086 / NBRC 110670 / KF707</strain>
    </source>
</reference>
<dbReference type="KEGG" id="pfuw:KF707C_38120"/>
<dbReference type="Proteomes" id="UP000218554">
    <property type="component" value="Chromosome"/>
</dbReference>
<proteinExistence type="predicted"/>
<name>A0AAD1C298_METFU</name>
<evidence type="ECO:0000313" key="2">
    <source>
        <dbReference type="Proteomes" id="UP000218554"/>
    </source>
</evidence>
<dbReference type="AlphaFoldDB" id="A0AAD1C298"/>
<sequence>MDTARCKAAAAVEGEGSVPPRVVVRRRYYISRRRLPGPSRIKRELVIFWRDLSSACVRQCPDFSPPIIKSTHAGGSRCVASCSFVSPSPWS</sequence>
<evidence type="ECO:0000313" key="1">
    <source>
        <dbReference type="EMBL" id="BAU75500.1"/>
    </source>
</evidence>
<keyword evidence="2" id="KW-1185">Reference proteome</keyword>
<gene>
    <name evidence="1" type="ORF">KF707C_38120</name>
</gene>
<organism evidence="1 2">
    <name type="scientific">Metapseudomonas furukawaii</name>
    <name type="common">Pseudomonas furukawaii</name>
    <dbReference type="NCBI Taxonomy" id="1149133"/>
    <lineage>
        <taxon>Bacteria</taxon>
        <taxon>Pseudomonadati</taxon>
        <taxon>Pseudomonadota</taxon>
        <taxon>Gammaproteobacteria</taxon>
        <taxon>Pseudomonadales</taxon>
        <taxon>Pseudomonadaceae</taxon>
        <taxon>Metapseudomonas</taxon>
    </lineage>
</organism>
<reference evidence="1 2" key="2">
    <citation type="journal article" date="2017" name="Int. J. Syst. Evol. Microbiol.">
        <title>Pseudomonas furukawaii sp. nov., a polychlorinated biphenyl-degrading bacterium isolated from biphenyl-contaminated soil in Japan.</title>
        <authorList>
            <person name="Kimura N."/>
            <person name="Watanabe T."/>
            <person name="Suenaga H."/>
            <person name="Fujihara H."/>
            <person name="Futagami T."/>
            <person name="Goto M."/>
            <person name="Hanada S."/>
            <person name="Hirose J."/>
        </authorList>
    </citation>
    <scope>NUCLEOTIDE SEQUENCE [LARGE SCALE GENOMIC DNA]</scope>
    <source>
        <strain evidence="2">DSM 10086 / NBRC 110670 / KF707</strain>
    </source>
</reference>
<protein>
    <submittedName>
        <fullName evidence="1">Uncharacterized protein</fullName>
    </submittedName>
</protein>